<organism evidence="1 2">
    <name type="scientific">Parvibaculum lavamentivorans (strain DS-1 / DSM 13023 / NCIMB 13966)</name>
    <dbReference type="NCBI Taxonomy" id="402881"/>
    <lineage>
        <taxon>Bacteria</taxon>
        <taxon>Pseudomonadati</taxon>
        <taxon>Pseudomonadota</taxon>
        <taxon>Alphaproteobacteria</taxon>
        <taxon>Hyphomicrobiales</taxon>
        <taxon>Parvibaculaceae</taxon>
        <taxon>Parvibaculum</taxon>
    </lineage>
</organism>
<sequence length="167" mass="19427">MQRILVIGCSGGGKSTLARKLGEKLGLPVVHLDVLFWKPGWTESSYDEFRPKVAAAVAEERWVIDGNFSRTFDLRLPRADMVVWLDQPRRICLWRAFRRTLTQLGRNRADLAPGCPEKFDLQFYRFIWNFKRTHDAMMEETLARDAAHAQVFRLRSDAEIAAFLSRW</sequence>
<gene>
    <name evidence="1" type="ordered locus">Plav_0662</name>
</gene>
<dbReference type="STRING" id="402881.Plav_0662"/>
<proteinExistence type="predicted"/>
<dbReference type="AlphaFoldDB" id="A7HQV2"/>
<name>A7HQV2_PARL1</name>
<dbReference type="InterPro" id="IPR027417">
    <property type="entry name" value="P-loop_NTPase"/>
</dbReference>
<dbReference type="SUPFAM" id="SSF52540">
    <property type="entry name" value="P-loop containing nucleoside triphosphate hydrolases"/>
    <property type="match status" value="1"/>
</dbReference>
<dbReference type="KEGG" id="pla:Plav_0662"/>
<dbReference type="OrthoDB" id="7210594at2"/>
<dbReference type="Proteomes" id="UP000006377">
    <property type="component" value="Chromosome"/>
</dbReference>
<keyword evidence="2" id="KW-1185">Reference proteome</keyword>
<dbReference type="RefSeq" id="WP_011995576.1">
    <property type="nucleotide sequence ID" value="NC_009719.1"/>
</dbReference>
<dbReference type="InterPro" id="IPR052922">
    <property type="entry name" value="Cytidylate_Kinase-2"/>
</dbReference>
<evidence type="ECO:0000313" key="1">
    <source>
        <dbReference type="EMBL" id="ABS62285.1"/>
    </source>
</evidence>
<dbReference type="EMBL" id="CP000774">
    <property type="protein sequence ID" value="ABS62285.1"/>
    <property type="molecule type" value="Genomic_DNA"/>
</dbReference>
<evidence type="ECO:0000313" key="2">
    <source>
        <dbReference type="Proteomes" id="UP000006377"/>
    </source>
</evidence>
<dbReference type="Gene3D" id="3.40.50.300">
    <property type="entry name" value="P-loop containing nucleotide triphosphate hydrolases"/>
    <property type="match status" value="1"/>
</dbReference>
<protein>
    <submittedName>
        <fullName evidence="1">Putative DNA topology modulation protein FlaR</fullName>
    </submittedName>
</protein>
<reference evidence="1 2" key="1">
    <citation type="journal article" date="2011" name="Stand. Genomic Sci.">
        <title>Complete genome sequence of Parvibaculum lavamentivorans type strain (DS-1(T)).</title>
        <authorList>
            <person name="Schleheck D."/>
            <person name="Weiss M."/>
            <person name="Pitluck S."/>
            <person name="Bruce D."/>
            <person name="Land M.L."/>
            <person name="Han S."/>
            <person name="Saunders E."/>
            <person name="Tapia R."/>
            <person name="Detter C."/>
            <person name="Brettin T."/>
            <person name="Han J."/>
            <person name="Woyke T."/>
            <person name="Goodwin L."/>
            <person name="Pennacchio L."/>
            <person name="Nolan M."/>
            <person name="Cook A.M."/>
            <person name="Kjelleberg S."/>
            <person name="Thomas T."/>
        </authorList>
    </citation>
    <scope>NUCLEOTIDE SEQUENCE [LARGE SCALE GENOMIC DNA]</scope>
    <source>
        <strain evidence="2">DS-1 / DSM 13023 / NCIMB 13966</strain>
    </source>
</reference>
<dbReference type="eggNOG" id="COG0563">
    <property type="taxonomic scope" value="Bacteria"/>
</dbReference>
<dbReference type="PANTHER" id="PTHR37816">
    <property type="entry name" value="YALI0E33011P"/>
    <property type="match status" value="1"/>
</dbReference>
<dbReference type="PANTHER" id="PTHR37816:SF3">
    <property type="entry name" value="MODULATES DNA TOPOLOGY"/>
    <property type="match status" value="1"/>
</dbReference>
<dbReference type="HOGENOM" id="CLU_092618_0_0_5"/>
<accession>A7HQV2</accession>